<evidence type="ECO:0000313" key="3">
    <source>
        <dbReference type="EMBL" id="SUA79589.1"/>
    </source>
</evidence>
<keyword evidence="2" id="KW-0472">Membrane</keyword>
<dbReference type="OrthoDB" id="4522151at2"/>
<dbReference type="STRING" id="1406858.GCA_000710895_04282"/>
<dbReference type="AlphaFoldDB" id="A0A378YT48"/>
<feature type="transmembrane region" description="Helical" evidence="2">
    <location>
        <begin position="325"/>
        <end position="346"/>
    </location>
</feature>
<feature type="transmembrane region" description="Helical" evidence="2">
    <location>
        <begin position="222"/>
        <end position="243"/>
    </location>
</feature>
<feature type="transmembrane region" description="Helical" evidence="2">
    <location>
        <begin position="366"/>
        <end position="386"/>
    </location>
</feature>
<dbReference type="Pfam" id="PF14559">
    <property type="entry name" value="TPR_19"/>
    <property type="match status" value="1"/>
</dbReference>
<sequence>MNDTSQVLESARAASDLGRLEEARRIVGDALEDAPHDPELLNSMADIAYRLDRVDEALRMVGLAIAADPDRVEPHLTAALAFEASARWEEAIRHARVAVSLAPENPNALLTVAGVIARKFGPSEAERSEARTAVVRALRIAPTADTHAAAAEVELEFSDRIAAAKHVEDGLALNSLHPELLVLQARLQAWRGGPVGVLRGLLASRPDHLPARQTLSARTWRGLLRLAEWVWAGAGIAALASVWLPPAGLLGLLPVLLAVIPVAWFVVYRMLRRQLPEGYPRRRIGARPGALAGLATLVVTALMAGYGAVLLATGHEAAEVHDAQVLLVAAAVGAGVGHVLIFLAWLRRKGGEEDALGSYPYAAKGFLGVLVGGLVGVGAVAALAQWSRQPDAAWALAAVVSAAAFTLAVETLVTLLVQARRRRLRRLAAMLAALIAPVIVAAGAAFWWTAGHTATADYRGTDPDPVPVTPAVTPAPTTTTSATPTTTTPAPPPAEPVAPPAPDAPPPGEPVPPPPGEPAPPPPGEPAPPPPAEPAPPAPEPAPPADVPPPPAPVEGEAPPPPPPA</sequence>
<feature type="transmembrane region" description="Helical" evidence="2">
    <location>
        <begin position="289"/>
        <end position="313"/>
    </location>
</feature>
<feature type="compositionally biased region" description="Low complexity" evidence="1">
    <location>
        <begin position="469"/>
        <end position="488"/>
    </location>
</feature>
<feature type="region of interest" description="Disordered" evidence="1">
    <location>
        <begin position="459"/>
        <end position="565"/>
    </location>
</feature>
<keyword evidence="2" id="KW-0812">Transmembrane</keyword>
<dbReference type="InterPro" id="IPR011990">
    <property type="entry name" value="TPR-like_helical_dom_sf"/>
</dbReference>
<dbReference type="PRINTS" id="PR01217">
    <property type="entry name" value="PRICHEXTENSN"/>
</dbReference>
<feature type="transmembrane region" description="Helical" evidence="2">
    <location>
        <begin position="249"/>
        <end position="268"/>
    </location>
</feature>
<keyword evidence="3" id="KW-0808">Transferase</keyword>
<keyword evidence="2" id="KW-1133">Transmembrane helix</keyword>
<evidence type="ECO:0000313" key="4">
    <source>
        <dbReference type="Proteomes" id="UP000255467"/>
    </source>
</evidence>
<dbReference type="SUPFAM" id="SSF48452">
    <property type="entry name" value="TPR-like"/>
    <property type="match status" value="1"/>
</dbReference>
<evidence type="ECO:0000256" key="2">
    <source>
        <dbReference type="SAM" id="Phobius"/>
    </source>
</evidence>
<dbReference type="PANTHER" id="PTHR24216:SF65">
    <property type="entry name" value="PAXILLIN-LIKE PROTEIN 1"/>
    <property type="match status" value="1"/>
</dbReference>
<dbReference type="RefSeq" id="WP_115061552.1">
    <property type="nucleotide sequence ID" value="NZ_JADLRM010000010.1"/>
</dbReference>
<dbReference type="PANTHER" id="PTHR24216">
    <property type="entry name" value="PAXILLIN-RELATED"/>
    <property type="match status" value="1"/>
</dbReference>
<dbReference type="GO" id="GO:0016740">
    <property type="term" value="F:transferase activity"/>
    <property type="evidence" value="ECO:0007669"/>
    <property type="project" value="UniProtKB-KW"/>
</dbReference>
<feature type="compositionally biased region" description="Pro residues" evidence="1">
    <location>
        <begin position="489"/>
        <end position="565"/>
    </location>
</feature>
<dbReference type="EMBL" id="UGRY01000002">
    <property type="protein sequence ID" value="SUA79589.1"/>
    <property type="molecule type" value="Genomic_DNA"/>
</dbReference>
<protein>
    <submittedName>
        <fullName evidence="3">Predicted O-linked N-acetylglucosamine transferase, SPINDLY family</fullName>
    </submittedName>
</protein>
<organism evidence="3 4">
    <name type="scientific">Nocardia otitidiscaviarum</name>
    <dbReference type="NCBI Taxonomy" id="1823"/>
    <lineage>
        <taxon>Bacteria</taxon>
        <taxon>Bacillati</taxon>
        <taxon>Actinomycetota</taxon>
        <taxon>Actinomycetes</taxon>
        <taxon>Mycobacteriales</taxon>
        <taxon>Nocardiaceae</taxon>
        <taxon>Nocardia</taxon>
    </lineage>
</organism>
<dbReference type="Gene3D" id="1.25.40.10">
    <property type="entry name" value="Tetratricopeptide repeat domain"/>
    <property type="match status" value="1"/>
</dbReference>
<gene>
    <name evidence="3" type="ORF">NCTC1934_03863</name>
</gene>
<evidence type="ECO:0000256" key="1">
    <source>
        <dbReference type="SAM" id="MobiDB-lite"/>
    </source>
</evidence>
<proteinExistence type="predicted"/>
<feature type="transmembrane region" description="Helical" evidence="2">
    <location>
        <begin position="427"/>
        <end position="448"/>
    </location>
</feature>
<name>A0A378YT48_9NOCA</name>
<feature type="transmembrane region" description="Helical" evidence="2">
    <location>
        <begin position="392"/>
        <end position="415"/>
    </location>
</feature>
<dbReference type="Proteomes" id="UP000255467">
    <property type="component" value="Unassembled WGS sequence"/>
</dbReference>
<keyword evidence="4" id="KW-1185">Reference proteome</keyword>
<accession>A0A378YT48</accession>
<reference evidence="3 4" key="1">
    <citation type="submission" date="2018-06" db="EMBL/GenBank/DDBJ databases">
        <authorList>
            <consortium name="Pathogen Informatics"/>
            <person name="Doyle S."/>
        </authorList>
    </citation>
    <scope>NUCLEOTIDE SEQUENCE [LARGE SCALE GENOMIC DNA]</scope>
    <source>
        <strain evidence="3 4">NCTC1934</strain>
    </source>
</reference>